<evidence type="ECO:0000256" key="10">
    <source>
        <dbReference type="SAM" id="Phobius"/>
    </source>
</evidence>
<dbReference type="InterPro" id="IPR005170">
    <property type="entry name" value="Transptr-assoc_dom"/>
</dbReference>
<dbReference type="Pfam" id="PF01595">
    <property type="entry name" value="CNNM"/>
    <property type="match status" value="1"/>
</dbReference>
<dbReference type="Gene3D" id="3.10.580.10">
    <property type="entry name" value="CBS-domain"/>
    <property type="match status" value="1"/>
</dbReference>
<dbReference type="InParanoid" id="B8E0F5"/>
<dbReference type="CDD" id="cd04590">
    <property type="entry name" value="CBS_pair_CorC_HlyC_assoc"/>
    <property type="match status" value="1"/>
</dbReference>
<dbReference type="GO" id="GO:0005886">
    <property type="term" value="C:plasma membrane"/>
    <property type="evidence" value="ECO:0000318"/>
    <property type="project" value="GO_Central"/>
</dbReference>
<evidence type="ECO:0000256" key="7">
    <source>
        <dbReference type="PROSITE-ProRule" id="PRU00703"/>
    </source>
</evidence>
<feature type="transmembrane region" description="Helical" evidence="10">
    <location>
        <begin position="85"/>
        <end position="105"/>
    </location>
</feature>
<dbReference type="FunCoup" id="B8E0F5">
    <property type="interactions" value="480"/>
</dbReference>
<dbReference type="AlphaFoldDB" id="B8E0F5"/>
<dbReference type="InterPro" id="IPR036318">
    <property type="entry name" value="FAD-bd_PCMH-like_sf"/>
</dbReference>
<dbReference type="STRING" id="515635.Dtur_1326"/>
<organism evidence="13 14">
    <name type="scientific">Dictyoglomus turgidum (strain DSM 6724 / Z-1310)</name>
    <dbReference type="NCBI Taxonomy" id="515635"/>
    <lineage>
        <taxon>Bacteria</taxon>
        <taxon>Pseudomonadati</taxon>
        <taxon>Dictyoglomota</taxon>
        <taxon>Dictyoglomia</taxon>
        <taxon>Dictyoglomales</taxon>
        <taxon>Dictyoglomaceae</taxon>
        <taxon>Dictyoglomus</taxon>
    </lineage>
</organism>
<proteinExistence type="predicted"/>
<dbReference type="SUPFAM" id="SSF56176">
    <property type="entry name" value="FAD-binding/transporter-associated domain-like"/>
    <property type="match status" value="1"/>
</dbReference>
<reference evidence="14" key="1">
    <citation type="journal article" date="2016" name="Front. Microbiol.">
        <title>The complete genome sequence of hyperthermophile Dictyoglomus turgidum DSM 6724 reveals a specialized carbohydrate fermentor.</title>
        <authorList>
            <person name="Brumm P.J."/>
            <person name="Gowda K."/>
            <person name="Robb F.T."/>
            <person name="Mead D.A."/>
        </authorList>
    </citation>
    <scope>NUCLEOTIDE SEQUENCE [LARGE SCALE GENOMIC DNA]</scope>
    <source>
        <strain evidence="14">DSM 6724 / Z-1310</strain>
    </source>
</reference>
<evidence type="ECO:0000256" key="8">
    <source>
        <dbReference type="PROSITE-ProRule" id="PRU01193"/>
    </source>
</evidence>
<comment type="subcellular location">
    <subcellularLocation>
        <location evidence="1">Membrane</location>
        <topology evidence="1">Multi-pass membrane protein</topology>
    </subcellularLocation>
</comment>
<dbReference type="Gene3D" id="3.30.465.10">
    <property type="match status" value="1"/>
</dbReference>
<feature type="domain" description="CBS" evidence="11">
    <location>
        <begin position="267"/>
        <end position="324"/>
    </location>
</feature>
<dbReference type="InterPro" id="IPR016169">
    <property type="entry name" value="FAD-bd_PCMH_sub2"/>
</dbReference>
<evidence type="ECO:0000256" key="1">
    <source>
        <dbReference type="ARBA" id="ARBA00004141"/>
    </source>
</evidence>
<feature type="transmembrane region" description="Helical" evidence="10">
    <location>
        <begin position="117"/>
        <end position="140"/>
    </location>
</feature>
<evidence type="ECO:0000313" key="13">
    <source>
        <dbReference type="EMBL" id="ACK42600.1"/>
    </source>
</evidence>
<accession>B8E0F5</accession>
<evidence type="ECO:0000259" key="12">
    <source>
        <dbReference type="PROSITE" id="PS51846"/>
    </source>
</evidence>
<feature type="domain" description="CNNM transmembrane" evidence="12">
    <location>
        <begin position="1"/>
        <end position="183"/>
    </location>
</feature>
<dbReference type="OrthoDB" id="9798188at2"/>
<dbReference type="EMBL" id="CP001251">
    <property type="protein sequence ID" value="ACK42600.1"/>
    <property type="molecule type" value="Genomic_DNA"/>
</dbReference>
<feature type="domain" description="CBS" evidence="11">
    <location>
        <begin position="202"/>
        <end position="264"/>
    </location>
</feature>
<dbReference type="InterPro" id="IPR000644">
    <property type="entry name" value="CBS_dom"/>
</dbReference>
<dbReference type="PROSITE" id="PS51846">
    <property type="entry name" value="CNNM"/>
    <property type="match status" value="1"/>
</dbReference>
<feature type="transmembrane region" description="Helical" evidence="10">
    <location>
        <begin position="55"/>
        <end position="79"/>
    </location>
</feature>
<dbReference type="PANTHER" id="PTHR22777">
    <property type="entry name" value="HEMOLYSIN-RELATED"/>
    <property type="match status" value="1"/>
</dbReference>
<feature type="transmembrane region" description="Helical" evidence="10">
    <location>
        <begin position="6"/>
        <end position="26"/>
    </location>
</feature>
<dbReference type="eggNOG" id="COG1253">
    <property type="taxonomic scope" value="Bacteria"/>
</dbReference>
<name>B8E0F5_DICTD</name>
<keyword evidence="6 8" id="KW-0472">Membrane</keyword>
<protein>
    <recommendedName>
        <fullName evidence="15">HlyC/CorC family transporter</fullName>
    </recommendedName>
</protein>
<dbReference type="SUPFAM" id="SSF54631">
    <property type="entry name" value="CBS-domain pair"/>
    <property type="match status" value="1"/>
</dbReference>
<dbReference type="HOGENOM" id="CLU_015237_4_1_0"/>
<sequence>MEYLSLLILLIISGFLSALETSLLSLPKIRLHHLAENGDKRAIKIVRLMENSQRVLSTILIANNFVNVLISAIATKIALATFKNFGVAVATGVSTFFIVVFGEVIPKSFGLKLKEKYALAVINVFYPFYIIFIPITKLILGFSNIFYKFVGKTQENISPFATVDEFLTLVNVGEKEGIIEKEEKELINNVLEFTDTEVHEIMVPRIDMVCVSVDSPLKEVWRKIIEEGHSRIPVYEGSIDNIVGIVHAKDVLKALAEKDPNIKVRDILRDVIYVPENMKINELFNEMRKKKAHLAIVVDEYGGTAGLVTLEDVLEELVGEIEDEYDKEENKFNFIDENTLVVDAKINIYELNDILEEAWGMTLPKTEYDTLGGLILDLLNRVPSRGEQIDLGNLIIVIDSVRRQRIEKVKIIRKIKKEGEEEKDE</sequence>
<evidence type="ECO:0000256" key="9">
    <source>
        <dbReference type="SAM" id="Coils"/>
    </source>
</evidence>
<dbReference type="PROSITE" id="PS51371">
    <property type="entry name" value="CBS"/>
    <property type="match status" value="2"/>
</dbReference>
<evidence type="ECO:0000256" key="2">
    <source>
        <dbReference type="ARBA" id="ARBA00022692"/>
    </source>
</evidence>
<gene>
    <name evidence="13" type="ordered locus">Dtur_1326</name>
</gene>
<keyword evidence="5 7" id="KW-0129">CBS domain</keyword>
<dbReference type="InterPro" id="IPR046342">
    <property type="entry name" value="CBS_dom_sf"/>
</dbReference>
<keyword evidence="3" id="KW-0677">Repeat</keyword>
<dbReference type="InterPro" id="IPR002550">
    <property type="entry name" value="CNNM"/>
</dbReference>
<dbReference type="SMART" id="SM00116">
    <property type="entry name" value="CBS"/>
    <property type="match status" value="2"/>
</dbReference>
<evidence type="ECO:0000256" key="5">
    <source>
        <dbReference type="ARBA" id="ARBA00023122"/>
    </source>
</evidence>
<dbReference type="GO" id="GO:0050660">
    <property type="term" value="F:flavin adenine dinucleotide binding"/>
    <property type="evidence" value="ECO:0007669"/>
    <property type="project" value="InterPro"/>
</dbReference>
<evidence type="ECO:0008006" key="15">
    <source>
        <dbReference type="Google" id="ProtNLM"/>
    </source>
</evidence>
<dbReference type="Pfam" id="PF03471">
    <property type="entry name" value="CorC_HlyC"/>
    <property type="match status" value="1"/>
</dbReference>
<dbReference type="PATRIC" id="fig|515635.4.peg.1371"/>
<dbReference type="PANTHER" id="PTHR22777:SF17">
    <property type="entry name" value="UPF0053 PROTEIN SLL0260"/>
    <property type="match status" value="1"/>
</dbReference>
<keyword evidence="2 8" id="KW-0812">Transmembrane</keyword>
<keyword evidence="14" id="KW-1185">Reference proteome</keyword>
<evidence type="ECO:0000259" key="11">
    <source>
        <dbReference type="PROSITE" id="PS51371"/>
    </source>
</evidence>
<dbReference type="InterPro" id="IPR044751">
    <property type="entry name" value="Ion_transp-like_CBS"/>
</dbReference>
<dbReference type="EnsemblBacteria" id="ACK42600">
    <property type="protein sequence ID" value="ACK42600"/>
    <property type="gene ID" value="Dtur_1326"/>
</dbReference>
<evidence type="ECO:0000256" key="4">
    <source>
        <dbReference type="ARBA" id="ARBA00022989"/>
    </source>
</evidence>
<dbReference type="SMART" id="SM01091">
    <property type="entry name" value="CorC_HlyC"/>
    <property type="match status" value="1"/>
</dbReference>
<dbReference type="Pfam" id="PF00571">
    <property type="entry name" value="CBS"/>
    <property type="match status" value="2"/>
</dbReference>
<evidence type="ECO:0000313" key="14">
    <source>
        <dbReference type="Proteomes" id="UP000007719"/>
    </source>
</evidence>
<keyword evidence="9" id="KW-0175">Coiled coil</keyword>
<feature type="coiled-coil region" evidence="9">
    <location>
        <begin position="307"/>
        <end position="338"/>
    </location>
</feature>
<keyword evidence="4 8" id="KW-1133">Transmembrane helix</keyword>
<evidence type="ECO:0000256" key="3">
    <source>
        <dbReference type="ARBA" id="ARBA00022737"/>
    </source>
</evidence>
<dbReference type="Proteomes" id="UP000007719">
    <property type="component" value="Chromosome"/>
</dbReference>
<dbReference type="FunFam" id="3.10.580.10:FF:000002">
    <property type="entry name" value="Magnesium/cobalt efflux protein CorC"/>
    <property type="match status" value="1"/>
</dbReference>
<dbReference type="KEGG" id="dtu:Dtur_1326"/>
<evidence type="ECO:0000256" key="6">
    <source>
        <dbReference type="ARBA" id="ARBA00023136"/>
    </source>
</evidence>